<dbReference type="CDD" id="cd00586">
    <property type="entry name" value="4HBT"/>
    <property type="match status" value="1"/>
</dbReference>
<dbReference type="PANTHER" id="PTHR31793">
    <property type="entry name" value="4-HYDROXYBENZOYL-COA THIOESTERASE FAMILY MEMBER"/>
    <property type="match status" value="1"/>
</dbReference>
<proteinExistence type="inferred from homology"/>
<name>A0A2N9LCD3_9BACT</name>
<accession>A0A2N9LCD3</accession>
<evidence type="ECO:0000313" key="4">
    <source>
        <dbReference type="Proteomes" id="UP000239735"/>
    </source>
</evidence>
<dbReference type="EMBL" id="OKRB01000086">
    <property type="protein sequence ID" value="SPE20918.1"/>
    <property type="molecule type" value="Genomic_DNA"/>
</dbReference>
<protein>
    <submittedName>
        <fullName evidence="3">Thioesterase family protein</fullName>
    </submittedName>
</protein>
<dbReference type="SUPFAM" id="SSF54637">
    <property type="entry name" value="Thioesterase/thiol ester dehydrase-isomerase"/>
    <property type="match status" value="1"/>
</dbReference>
<reference evidence="4" key="1">
    <citation type="submission" date="2018-02" db="EMBL/GenBank/DDBJ databases">
        <authorList>
            <person name="Hausmann B."/>
        </authorList>
    </citation>
    <scope>NUCLEOTIDE SEQUENCE [LARGE SCALE GENOMIC DNA]</scope>
    <source>
        <strain evidence="4">Peat soil MAG SbA5</strain>
    </source>
</reference>
<gene>
    <name evidence="3" type="ORF">SBA5_30123</name>
</gene>
<dbReference type="NCBIfam" id="TIGR00051">
    <property type="entry name" value="YbgC/FadM family acyl-CoA thioesterase"/>
    <property type="match status" value="1"/>
</dbReference>
<dbReference type="PANTHER" id="PTHR31793:SF27">
    <property type="entry name" value="NOVEL THIOESTERASE SUPERFAMILY DOMAIN AND SAPOSIN A-TYPE DOMAIN CONTAINING PROTEIN (0610012H03RIK)"/>
    <property type="match status" value="1"/>
</dbReference>
<evidence type="ECO:0000313" key="3">
    <source>
        <dbReference type="EMBL" id="SPE20918.1"/>
    </source>
</evidence>
<dbReference type="OrthoDB" id="9800856at2"/>
<evidence type="ECO:0000256" key="1">
    <source>
        <dbReference type="ARBA" id="ARBA00005953"/>
    </source>
</evidence>
<dbReference type="GO" id="GO:0047617">
    <property type="term" value="F:fatty acyl-CoA hydrolase activity"/>
    <property type="evidence" value="ECO:0007669"/>
    <property type="project" value="TreeGrafter"/>
</dbReference>
<sequence length="141" mass="16028">MPVTTELRVRYAETDQMGIVYYANYFVWFELGRVELLRSLGLAYSRLETDHGCILPVVSARCRYRAPARYDDEILIETRPAMLRGSVLKFAYSILRKEGEGREPTLLAEGETVHVVCDDQLNRKPLPPKYSAAIKALMADG</sequence>
<dbReference type="InterPro" id="IPR029069">
    <property type="entry name" value="HotDog_dom_sf"/>
</dbReference>
<dbReference type="InterPro" id="IPR050563">
    <property type="entry name" value="4-hydroxybenzoyl-CoA_TE"/>
</dbReference>
<dbReference type="Proteomes" id="UP000239735">
    <property type="component" value="Unassembled WGS sequence"/>
</dbReference>
<dbReference type="AlphaFoldDB" id="A0A2N9LCD3"/>
<keyword evidence="2" id="KW-0378">Hydrolase</keyword>
<dbReference type="PIRSF" id="PIRSF003230">
    <property type="entry name" value="YbgC"/>
    <property type="match status" value="1"/>
</dbReference>
<comment type="similarity">
    <text evidence="1">Belongs to the 4-hydroxybenzoyl-CoA thioesterase family.</text>
</comment>
<evidence type="ECO:0000256" key="2">
    <source>
        <dbReference type="ARBA" id="ARBA00022801"/>
    </source>
</evidence>
<dbReference type="InterPro" id="IPR006684">
    <property type="entry name" value="YbgC/YbaW"/>
</dbReference>
<dbReference type="Pfam" id="PF13279">
    <property type="entry name" value="4HBT_2"/>
    <property type="match status" value="1"/>
</dbReference>
<dbReference type="Gene3D" id="3.10.129.10">
    <property type="entry name" value="Hotdog Thioesterase"/>
    <property type="match status" value="1"/>
</dbReference>
<organism evidence="3 4">
    <name type="scientific">Candidatus Sulfuritelmatomonas gaucii</name>
    <dbReference type="NCBI Taxonomy" id="2043161"/>
    <lineage>
        <taxon>Bacteria</taxon>
        <taxon>Pseudomonadati</taxon>
        <taxon>Acidobacteriota</taxon>
        <taxon>Terriglobia</taxon>
        <taxon>Terriglobales</taxon>
        <taxon>Acidobacteriaceae</taxon>
        <taxon>Candidatus Sulfuritelmatomonas</taxon>
    </lineage>
</organism>